<dbReference type="EMBL" id="CP023275">
    <property type="protein sequence ID" value="ATB70508.1"/>
    <property type="molecule type" value="Genomic_DNA"/>
</dbReference>
<gene>
    <name evidence="5" type="ORF">FA584_04835</name>
    <name evidence="3" type="ORF">Sdiek1_2502</name>
    <name evidence="4" type="ORF">SJPD1_2412</name>
</gene>
<dbReference type="GO" id="GO:0051536">
    <property type="term" value="F:iron-sulfur cluster binding"/>
    <property type="evidence" value="ECO:0007669"/>
    <property type="project" value="InterPro"/>
</dbReference>
<dbReference type="GO" id="GO:0005506">
    <property type="term" value="F:iron ion binding"/>
    <property type="evidence" value="ECO:0007669"/>
    <property type="project" value="InterPro"/>
</dbReference>
<reference evidence="7" key="3">
    <citation type="submission" date="2017-09" db="EMBL/GenBank/DDBJ databases">
        <title>The complete genome of Sulfurospirillum sp. JPD-1.</title>
        <authorList>
            <person name="Goris T."/>
        </authorList>
    </citation>
    <scope>NUCLEOTIDE SEQUENCE [LARGE SCALE GENOMIC DNA]</scope>
    <source>
        <strain evidence="7">JPD-1</strain>
    </source>
</reference>
<reference evidence="3" key="5">
    <citation type="journal article" date="2018" name="FEMS Microbiol. Ecol.">
        <title>Coexistence of two distinct Sulfurospirillum populations respiring tetrachloroethene-genomic and kinetic considerations. .</title>
        <authorList>
            <person name="Buttet G.F."/>
            <person name="Murray A.M."/>
            <person name="Goris T."/>
            <person name="Burion M."/>
            <person name="Jin B."/>
            <person name="Rolle M."/>
            <person name="Holliger C."/>
            <person name="Maillard J."/>
        </authorList>
    </citation>
    <scope>NUCLEOTIDE SEQUENCE</scope>
    <source>
        <strain evidence="3">SL2-1</strain>
    </source>
</reference>
<evidence type="ECO:0000313" key="8">
    <source>
        <dbReference type="Proteomes" id="UP000502831"/>
    </source>
</evidence>
<reference evidence="4" key="6">
    <citation type="journal article" date="2020" name="MicrobiologyOpen">
        <title>Tetrachloroethene respiration in Sulfurospirillum species is regulated by a two-component system as unraveled by comparative genomics, transcriptomics, and regulator binding studies.</title>
        <authorList>
            <person name="Esken J."/>
            <person name="Goris T."/>
            <person name="Gadkari J."/>
            <person name="Bischler T."/>
            <person name="Forstner K.U."/>
            <person name="Sharma C.M."/>
            <person name="Diekert G."/>
            <person name="Schubert T."/>
        </authorList>
    </citation>
    <scope>NUCLEOTIDE SEQUENCE</scope>
    <source>
        <strain evidence="4">JPD-1</strain>
    </source>
</reference>
<evidence type="ECO:0000259" key="2">
    <source>
        <dbReference type="Pfam" id="PF01106"/>
    </source>
</evidence>
<reference evidence="6" key="2">
    <citation type="submission" date="2017-05" db="EMBL/GenBank/DDBJ databases">
        <title>Dechlorination kinetics govern the competition between two new strains of the genus Sulfurospirillum.</title>
        <authorList>
            <person name="Buttet G.F."/>
            <person name="Murray A.M."/>
            <person name="Goris T."/>
            <person name="Burion M."/>
            <person name="Lin B."/>
            <person name="Rolle M."/>
            <person name="Maillard J."/>
        </authorList>
    </citation>
    <scope>NUCLEOTIDE SEQUENCE [LARGE SCALE GENOMIC DNA]</scope>
    <source>
        <strain evidence="6">SL2-1</strain>
    </source>
</reference>
<evidence type="ECO:0000313" key="3">
    <source>
        <dbReference type="EMBL" id="ARU49652.1"/>
    </source>
</evidence>
<dbReference type="KEGG" id="suls:Sdiek1_2502"/>
<feature type="domain" description="NIF system FeS cluster assembly NifU C-terminal" evidence="2">
    <location>
        <begin position="13"/>
        <end position="78"/>
    </location>
</feature>
<dbReference type="AlphaFoldDB" id="A0A1Y0HNG4"/>
<name>A0A1Y0HNG4_9BACT</name>
<dbReference type="Proteomes" id="UP000502831">
    <property type="component" value="Chromosome"/>
</dbReference>
<dbReference type="RefSeq" id="WP_087439366.1">
    <property type="nucleotide sequence ID" value="NZ_CP021416.1"/>
</dbReference>
<evidence type="ECO:0000313" key="4">
    <source>
        <dbReference type="EMBL" id="ATB70508.1"/>
    </source>
</evidence>
<dbReference type="InterPro" id="IPR034904">
    <property type="entry name" value="FSCA_dom_sf"/>
</dbReference>
<comment type="similarity">
    <text evidence="1">Belongs to the NifU family.</text>
</comment>
<accession>A0A290HS18</accession>
<reference evidence="5" key="7">
    <citation type="submission" date="2020-08" db="EMBL/GenBank/DDBJ databases">
        <authorList>
            <person name="Yang Y."/>
            <person name="Huo L."/>
            <person name="Yan J."/>
        </authorList>
    </citation>
    <scope>NUCLEOTIDE SEQUENCE</scope>
    <source>
        <strain evidence="5">ACSDCE</strain>
    </source>
</reference>
<evidence type="ECO:0000313" key="7">
    <source>
        <dbReference type="Proteomes" id="UP000217349"/>
    </source>
</evidence>
<proteinExistence type="inferred from homology"/>
<accession>A0A1Y0HNG4</accession>
<dbReference type="EMBL" id="CP021416">
    <property type="protein sequence ID" value="ARU49652.1"/>
    <property type="molecule type" value="Genomic_DNA"/>
</dbReference>
<dbReference type="GO" id="GO:0016226">
    <property type="term" value="P:iron-sulfur cluster assembly"/>
    <property type="evidence" value="ECO:0007669"/>
    <property type="project" value="InterPro"/>
</dbReference>
<dbReference type="Pfam" id="PF01106">
    <property type="entry name" value="NifU"/>
    <property type="match status" value="1"/>
</dbReference>
<dbReference type="PANTHER" id="PTHR11178:SF1">
    <property type="entry name" value="NFU1 IRON-SULFUR CLUSTER SCAFFOLD HOMOLOG, MITOCHONDRIAL"/>
    <property type="match status" value="1"/>
</dbReference>
<dbReference type="Gene3D" id="3.30.300.130">
    <property type="entry name" value="Fe-S cluster assembly (FSCA)"/>
    <property type="match status" value="1"/>
</dbReference>
<dbReference type="EMBL" id="CP039734">
    <property type="protein sequence ID" value="QIR75567.1"/>
    <property type="molecule type" value="Genomic_DNA"/>
</dbReference>
<protein>
    <submittedName>
        <fullName evidence="3">Fe/S biogenesis protein NfuA</fullName>
    </submittedName>
    <submittedName>
        <fullName evidence="5">NifU family protein</fullName>
    </submittedName>
    <submittedName>
        <fullName evidence="4">NifU-like domain-containing protein</fullName>
    </submittedName>
</protein>
<dbReference type="InterPro" id="IPR001075">
    <property type="entry name" value="NIF_FeS_clus_asmbl_NifU_C"/>
</dbReference>
<keyword evidence="6" id="KW-1185">Reference proteome</keyword>
<evidence type="ECO:0000256" key="1">
    <source>
        <dbReference type="ARBA" id="ARBA00006420"/>
    </source>
</evidence>
<dbReference type="Proteomes" id="UP000217349">
    <property type="component" value="Chromosome"/>
</dbReference>
<evidence type="ECO:0000313" key="5">
    <source>
        <dbReference type="EMBL" id="QIR75567.1"/>
    </source>
</evidence>
<reference evidence="5 8" key="1">
    <citation type="journal article" date="2017" name="Environ. Sci. Technol.">
        <title>Organohalide Respiration with Chlorinated Ethenes under Low pH Conditions.</title>
        <authorList>
            <person name="Yang Y."/>
            <person name="Capiro N.L."/>
            <person name="Marcet T.F."/>
            <person name="Yan J."/>
            <person name="Pennell K.D."/>
            <person name="Loffler F.E."/>
        </authorList>
    </citation>
    <scope>NUCLEOTIDE SEQUENCE [LARGE SCALE GENOMIC DNA]</scope>
    <source>
        <strain evidence="5 8">ACSDCE</strain>
    </source>
</reference>
<sequence length="94" mass="10192">MIPFSDEELLPVVEKSLEKIKPMLALDGGGLTLLGIKGGRVFVQLQGACQGCASSGQTLKYGVERQLRIDIHPEIEVVNILPGTENEFEVLGEQ</sequence>
<dbReference type="KEGG" id="sulj:SJPD1_2412"/>
<organism evidence="3 6">
    <name type="scientific">Sulfurospirillum diekertiae</name>
    <dbReference type="NCBI Taxonomy" id="1854492"/>
    <lineage>
        <taxon>Bacteria</taxon>
        <taxon>Pseudomonadati</taxon>
        <taxon>Campylobacterota</taxon>
        <taxon>Epsilonproteobacteria</taxon>
        <taxon>Campylobacterales</taxon>
        <taxon>Sulfurospirillaceae</taxon>
        <taxon>Sulfurospirillum</taxon>
    </lineage>
</organism>
<dbReference type="OrthoDB" id="9796965at2"/>
<dbReference type="Proteomes" id="UP000196005">
    <property type="component" value="Chromosome"/>
</dbReference>
<dbReference type="SUPFAM" id="SSF117916">
    <property type="entry name" value="Fe-S cluster assembly (FSCA) domain-like"/>
    <property type="match status" value="1"/>
</dbReference>
<accession>A0A6G9VRN6</accession>
<evidence type="ECO:0000313" key="6">
    <source>
        <dbReference type="Proteomes" id="UP000196005"/>
    </source>
</evidence>
<reference evidence="4" key="4">
    <citation type="submission" date="2017-09" db="EMBL/GenBank/DDBJ databases">
        <authorList>
            <person name="Goris T."/>
        </authorList>
    </citation>
    <scope>NUCLEOTIDE SEQUENCE</scope>
    <source>
        <strain evidence="4">JPD-1</strain>
    </source>
</reference>
<dbReference type="PANTHER" id="PTHR11178">
    <property type="entry name" value="IRON-SULFUR CLUSTER SCAFFOLD PROTEIN NFU-RELATED"/>
    <property type="match status" value="1"/>
</dbReference>